<proteinExistence type="predicted"/>
<evidence type="ECO:0000256" key="1">
    <source>
        <dbReference type="SAM" id="MobiDB-lite"/>
    </source>
</evidence>
<dbReference type="OrthoDB" id="2327445at2759"/>
<organism evidence="3 4">
    <name type="scientific">Cryoendolithus antarcticus</name>
    <dbReference type="NCBI Taxonomy" id="1507870"/>
    <lineage>
        <taxon>Eukaryota</taxon>
        <taxon>Fungi</taxon>
        <taxon>Dikarya</taxon>
        <taxon>Ascomycota</taxon>
        <taxon>Pezizomycotina</taxon>
        <taxon>Dothideomycetes</taxon>
        <taxon>Dothideomycetidae</taxon>
        <taxon>Cladosporiales</taxon>
        <taxon>Cladosporiaceae</taxon>
        <taxon>Cryoendolithus</taxon>
    </lineage>
</organism>
<dbReference type="PANTHER" id="PTHR28019">
    <property type="entry name" value="CELL MEMBRANE PROTEIN YLR413W-RELATED"/>
    <property type="match status" value="1"/>
</dbReference>
<keyword evidence="2" id="KW-0812">Transmembrane</keyword>
<dbReference type="STRING" id="1507870.A0A1V8T1I9"/>
<feature type="region of interest" description="Disordered" evidence="1">
    <location>
        <begin position="1"/>
        <end position="34"/>
    </location>
</feature>
<feature type="transmembrane region" description="Helical" evidence="2">
    <location>
        <begin position="173"/>
        <end position="196"/>
    </location>
</feature>
<dbReference type="GO" id="GO:0051285">
    <property type="term" value="C:cell cortex of cell tip"/>
    <property type="evidence" value="ECO:0007669"/>
    <property type="project" value="TreeGrafter"/>
</dbReference>
<sequence length="315" mass="34675">MFGRTSKASAEGPAEDRRSDSDKTLTEPGPSNAQVKRATRTRKIWSLIASFLLLISVVFLILVEIGNINDRPVIRSTWFIRLDLSEVIPLSVPNAQLISSIAQTLGLKDDYYVGLWSYSGRNTGGTSEFSKPQTLYWFNPVEVITSSLLSGASIALPAKINNYLDLLRLASHWMFGLFLAGVCLNFIMIFLIPLAVYSRWAALPIAILTFLGALFTTVASILGTVIFLILSKVFNSVDQLNINATIGVQMYAFMWIASGASIIAWIILMGECCCCASRRDVKKGKKRGSKKAWETETVGVSEKPARGGFMSRGRQ</sequence>
<dbReference type="GO" id="GO:0005886">
    <property type="term" value="C:plasma membrane"/>
    <property type="evidence" value="ECO:0007669"/>
    <property type="project" value="InterPro"/>
</dbReference>
<feature type="transmembrane region" description="Helical" evidence="2">
    <location>
        <begin position="44"/>
        <end position="63"/>
    </location>
</feature>
<dbReference type="PANTHER" id="PTHR28019:SF2">
    <property type="entry name" value="CELL MEMBRANE PROTEIN YLR413W-RELATED"/>
    <property type="match status" value="1"/>
</dbReference>
<dbReference type="GO" id="GO:0031505">
    <property type="term" value="P:fungal-type cell wall organization"/>
    <property type="evidence" value="ECO:0007669"/>
    <property type="project" value="TreeGrafter"/>
</dbReference>
<dbReference type="Pfam" id="PF06687">
    <property type="entry name" value="SUR7"/>
    <property type="match status" value="1"/>
</dbReference>
<feature type="transmembrane region" description="Helical" evidence="2">
    <location>
        <begin position="203"/>
        <end position="230"/>
    </location>
</feature>
<dbReference type="FunCoup" id="A0A1V8T1I9">
    <property type="interactions" value="93"/>
</dbReference>
<feature type="transmembrane region" description="Helical" evidence="2">
    <location>
        <begin position="250"/>
        <end position="277"/>
    </location>
</feature>
<keyword evidence="2" id="KW-1133">Transmembrane helix</keyword>
<feature type="compositionally biased region" description="Basic and acidic residues" evidence="1">
    <location>
        <begin position="14"/>
        <end position="25"/>
    </location>
</feature>
<dbReference type="InParanoid" id="A0A1V8T1I9"/>
<dbReference type="InterPro" id="IPR052413">
    <property type="entry name" value="SUR7_domain"/>
</dbReference>
<feature type="region of interest" description="Disordered" evidence="1">
    <location>
        <begin position="284"/>
        <end position="315"/>
    </location>
</feature>
<reference evidence="4" key="1">
    <citation type="submission" date="2017-03" db="EMBL/GenBank/DDBJ databases">
        <title>Genomes of endolithic fungi from Antarctica.</title>
        <authorList>
            <person name="Coleine C."/>
            <person name="Masonjones S."/>
            <person name="Stajich J.E."/>
        </authorList>
    </citation>
    <scope>NUCLEOTIDE SEQUENCE [LARGE SCALE GENOMIC DNA]</scope>
    <source>
        <strain evidence="4">CCFEE 5527</strain>
    </source>
</reference>
<gene>
    <name evidence="3" type="ORF">B0A48_09061</name>
</gene>
<evidence type="ECO:0000313" key="3">
    <source>
        <dbReference type="EMBL" id="OQO05293.1"/>
    </source>
</evidence>
<evidence type="ECO:0008006" key="5">
    <source>
        <dbReference type="Google" id="ProtNLM"/>
    </source>
</evidence>
<dbReference type="Proteomes" id="UP000192596">
    <property type="component" value="Unassembled WGS sequence"/>
</dbReference>
<comment type="caution">
    <text evidence="3">The sequence shown here is derived from an EMBL/GenBank/DDBJ whole genome shotgun (WGS) entry which is preliminary data.</text>
</comment>
<protein>
    <recommendedName>
        <fullName evidence="5">SUR7 family protein pun1</fullName>
    </recommendedName>
</protein>
<name>A0A1V8T1I9_9PEZI</name>
<dbReference type="EMBL" id="NAJO01000019">
    <property type="protein sequence ID" value="OQO05293.1"/>
    <property type="molecule type" value="Genomic_DNA"/>
</dbReference>
<keyword evidence="4" id="KW-1185">Reference proteome</keyword>
<keyword evidence="2" id="KW-0472">Membrane</keyword>
<accession>A0A1V8T1I9</accession>
<evidence type="ECO:0000313" key="4">
    <source>
        <dbReference type="Proteomes" id="UP000192596"/>
    </source>
</evidence>
<dbReference type="AlphaFoldDB" id="A0A1V8T1I9"/>
<evidence type="ECO:0000256" key="2">
    <source>
        <dbReference type="SAM" id="Phobius"/>
    </source>
</evidence>
<dbReference type="InterPro" id="IPR009571">
    <property type="entry name" value="SUR7/Rim9-like_fungi"/>
</dbReference>